<dbReference type="RefSeq" id="WP_171442596.1">
    <property type="nucleotide sequence ID" value="NZ_JABFNS010000054.1"/>
</dbReference>
<dbReference type="InterPro" id="IPR036388">
    <property type="entry name" value="WH-like_DNA-bd_sf"/>
</dbReference>
<dbReference type="GO" id="GO:0003677">
    <property type="term" value="F:DNA binding"/>
    <property type="evidence" value="ECO:0007669"/>
    <property type="project" value="UniProtKB-KW"/>
</dbReference>
<dbReference type="SMART" id="SM00421">
    <property type="entry name" value="HTH_LUXR"/>
    <property type="match status" value="1"/>
</dbReference>
<proteinExistence type="predicted"/>
<evidence type="ECO:0000313" key="6">
    <source>
        <dbReference type="Proteomes" id="UP000533080"/>
    </source>
</evidence>
<sequence>MAEGRLRSSQVHALVRLVRASREQREGRGERARHLLTGVFRILGAEAGACVLEHDVRQGGRRVFTAMVLEGWEGRARPALDALRTMGSDVNPAIRSMMSRPAMPGDVVTALRQELVGDRAWEGAPYVERYLRPAALDDSVYSTLWSTPPGVVQCIGVYRGRSGRPFDEADRELLHLFHTEWGALLGTSRPPAPVGHEARLSRRERQTLELVLAGLGDKQIAARLGISRFTVNQYTKSLYRRFAVHSRAALIVRLLGEDARGLWGEARGLDPGLMREAHGG</sequence>
<dbReference type="PANTHER" id="PTHR44688:SF16">
    <property type="entry name" value="DNA-BINDING TRANSCRIPTIONAL ACTIVATOR DEVR_DOSR"/>
    <property type="match status" value="1"/>
</dbReference>
<comment type="caution">
    <text evidence="5">The sequence shown here is derived from an EMBL/GenBank/DDBJ whole genome shotgun (WGS) entry which is preliminary data.</text>
</comment>
<dbReference type="PROSITE" id="PS50043">
    <property type="entry name" value="HTH_LUXR_2"/>
    <property type="match status" value="1"/>
</dbReference>
<dbReference type="PANTHER" id="PTHR44688">
    <property type="entry name" value="DNA-BINDING TRANSCRIPTIONAL ACTIVATOR DEVR_DOSR"/>
    <property type="match status" value="1"/>
</dbReference>
<name>A0A7Y4IJJ8_MYXXA</name>
<evidence type="ECO:0000256" key="2">
    <source>
        <dbReference type="ARBA" id="ARBA00023125"/>
    </source>
</evidence>
<keyword evidence="1" id="KW-0805">Transcription regulation</keyword>
<dbReference type="SUPFAM" id="SSF46894">
    <property type="entry name" value="C-terminal effector domain of the bipartite response regulators"/>
    <property type="match status" value="1"/>
</dbReference>
<evidence type="ECO:0000313" key="5">
    <source>
        <dbReference type="EMBL" id="NOJ80422.1"/>
    </source>
</evidence>
<organism evidence="5 6">
    <name type="scientific">Myxococcus xanthus</name>
    <dbReference type="NCBI Taxonomy" id="34"/>
    <lineage>
        <taxon>Bacteria</taxon>
        <taxon>Pseudomonadati</taxon>
        <taxon>Myxococcota</taxon>
        <taxon>Myxococcia</taxon>
        <taxon>Myxococcales</taxon>
        <taxon>Cystobacterineae</taxon>
        <taxon>Myxococcaceae</taxon>
        <taxon>Myxococcus</taxon>
    </lineage>
</organism>
<dbReference type="Proteomes" id="UP000533080">
    <property type="component" value="Unassembled WGS sequence"/>
</dbReference>
<dbReference type="PRINTS" id="PR00038">
    <property type="entry name" value="HTHLUXR"/>
</dbReference>
<dbReference type="CDD" id="cd06170">
    <property type="entry name" value="LuxR_C_like"/>
    <property type="match status" value="1"/>
</dbReference>
<dbReference type="Pfam" id="PF00196">
    <property type="entry name" value="GerE"/>
    <property type="match status" value="1"/>
</dbReference>
<keyword evidence="3" id="KW-0804">Transcription</keyword>
<dbReference type="GO" id="GO:0006355">
    <property type="term" value="P:regulation of DNA-templated transcription"/>
    <property type="evidence" value="ECO:0007669"/>
    <property type="project" value="InterPro"/>
</dbReference>
<gene>
    <name evidence="5" type="ORF">HNV28_19140</name>
</gene>
<dbReference type="AlphaFoldDB" id="A0A7Y4IJJ8"/>
<accession>A0A7Y4IJJ8</accession>
<dbReference type="InterPro" id="IPR016032">
    <property type="entry name" value="Sig_transdc_resp-reg_C-effctor"/>
</dbReference>
<dbReference type="EMBL" id="JABFNT010000058">
    <property type="protein sequence ID" value="NOJ80422.1"/>
    <property type="molecule type" value="Genomic_DNA"/>
</dbReference>
<evidence type="ECO:0000259" key="4">
    <source>
        <dbReference type="PROSITE" id="PS50043"/>
    </source>
</evidence>
<dbReference type="Gene3D" id="1.10.10.10">
    <property type="entry name" value="Winged helix-like DNA-binding domain superfamily/Winged helix DNA-binding domain"/>
    <property type="match status" value="1"/>
</dbReference>
<evidence type="ECO:0000256" key="1">
    <source>
        <dbReference type="ARBA" id="ARBA00023015"/>
    </source>
</evidence>
<feature type="domain" description="HTH luxR-type" evidence="4">
    <location>
        <begin position="193"/>
        <end position="258"/>
    </location>
</feature>
<dbReference type="InterPro" id="IPR000792">
    <property type="entry name" value="Tscrpt_reg_LuxR_C"/>
</dbReference>
<keyword evidence="2" id="KW-0238">DNA-binding</keyword>
<evidence type="ECO:0000256" key="3">
    <source>
        <dbReference type="ARBA" id="ARBA00023163"/>
    </source>
</evidence>
<reference evidence="5 6" key="1">
    <citation type="submission" date="2020-05" db="EMBL/GenBank/DDBJ databases">
        <authorList>
            <person name="Whitworth D."/>
        </authorList>
    </citation>
    <scope>NUCLEOTIDE SEQUENCE [LARGE SCALE GENOMIC DNA]</scope>
    <source>
        <strain evidence="5 6">AM005</strain>
    </source>
</reference>
<protein>
    <submittedName>
        <fullName evidence="5">Helix-turn-helix transcriptional regulator</fullName>
    </submittedName>
</protein>